<keyword evidence="2" id="KW-1185">Reference proteome</keyword>
<dbReference type="Proteomes" id="UP000316714">
    <property type="component" value="Unassembled WGS sequence"/>
</dbReference>
<dbReference type="EMBL" id="SIHJ01000001">
    <property type="protein sequence ID" value="TWT35161.1"/>
    <property type="molecule type" value="Genomic_DNA"/>
</dbReference>
<evidence type="ECO:0000313" key="2">
    <source>
        <dbReference type="Proteomes" id="UP000316714"/>
    </source>
</evidence>
<dbReference type="AlphaFoldDB" id="A0A5C5VA34"/>
<dbReference type="Gene3D" id="1.50.10.20">
    <property type="match status" value="2"/>
</dbReference>
<name>A0A5C5VA34_9BACT</name>
<gene>
    <name evidence="1" type="ORF">KOR34_00480</name>
</gene>
<protein>
    <recommendedName>
        <fullName evidence="3">Squalene--hopene cyclase</fullName>
    </recommendedName>
</protein>
<proteinExistence type="predicted"/>
<reference evidence="1 2" key="1">
    <citation type="submission" date="2019-02" db="EMBL/GenBank/DDBJ databases">
        <title>Deep-cultivation of Planctomycetes and their phenomic and genomic characterization uncovers novel biology.</title>
        <authorList>
            <person name="Wiegand S."/>
            <person name="Jogler M."/>
            <person name="Boedeker C."/>
            <person name="Pinto D."/>
            <person name="Vollmers J."/>
            <person name="Rivas-Marin E."/>
            <person name="Kohn T."/>
            <person name="Peeters S.H."/>
            <person name="Heuer A."/>
            <person name="Rast P."/>
            <person name="Oberbeckmann S."/>
            <person name="Bunk B."/>
            <person name="Jeske O."/>
            <person name="Meyerdierks A."/>
            <person name="Storesund J.E."/>
            <person name="Kallscheuer N."/>
            <person name="Luecker S."/>
            <person name="Lage O.M."/>
            <person name="Pohl T."/>
            <person name="Merkel B.J."/>
            <person name="Hornburger P."/>
            <person name="Mueller R.-W."/>
            <person name="Bruemmer F."/>
            <person name="Labrenz M."/>
            <person name="Spormann A.M."/>
            <person name="Op Den Camp H."/>
            <person name="Overmann J."/>
            <person name="Amann R."/>
            <person name="Jetten M.S.M."/>
            <person name="Mascher T."/>
            <person name="Medema M.H."/>
            <person name="Devos D.P."/>
            <person name="Kaster A.-K."/>
            <person name="Ovreas L."/>
            <person name="Rohde M."/>
            <person name="Galperin M.Y."/>
            <person name="Jogler C."/>
        </authorList>
    </citation>
    <scope>NUCLEOTIDE SEQUENCE [LARGE SCALE GENOMIC DNA]</scope>
    <source>
        <strain evidence="1 2">KOR34</strain>
    </source>
</reference>
<evidence type="ECO:0008006" key="3">
    <source>
        <dbReference type="Google" id="ProtNLM"/>
    </source>
</evidence>
<accession>A0A5C5VA34</accession>
<dbReference type="InterPro" id="IPR008930">
    <property type="entry name" value="Terpenoid_cyclase/PrenylTrfase"/>
</dbReference>
<comment type="caution">
    <text evidence="1">The sequence shown here is derived from an EMBL/GenBank/DDBJ whole genome shotgun (WGS) entry which is preliminary data.</text>
</comment>
<dbReference type="SUPFAM" id="SSF48239">
    <property type="entry name" value="Terpenoid cyclases/Protein prenyltransferases"/>
    <property type="match status" value="1"/>
</dbReference>
<sequence length="488" mass="54607">MATAPRQPDSVVDAGAADDDERGSLVDLSAWLRFSPPWLASALLHMLVVLALGLWLVSGQREEPLVLDAQYAEEVGEQLIEEPLNLDLDPELEVEEQTLSINPLPQVDDPLAAPELSLVAPNPTFSTLSSTADQVGVALTGREPGMKAVLLKAYGGTASTEQAVLDGLRWLERNQRKNGSWSLKGPYTDGGTTENIEAATAMALLAFQGAGYTHQDPPGTEFYGVVSDGWDRLLQSQDDAGNFFRANGFNHALYTQAQCTIALCELYAMTKDEKLREPAQRAVDYCVRTQSPTGGWRYIPREGADTSVTGWVVMALKSAQMAGLDVPSEAFFKVGQFLDSVQRQEGSRYAYQPRDSPKLSMTAEGLLCRQYLGWGRDDDRLRRGVYYLLENLPRWTNGRRDVYYWYYATQVCHHMEGDEWTKWNNVTRQLIPEHQVKRGRERGSWDTKIDQSHGTTGGRLYTTCLSIYILEVYYRHLPIYQQGLLSSF</sequence>
<evidence type="ECO:0000313" key="1">
    <source>
        <dbReference type="EMBL" id="TWT35161.1"/>
    </source>
</evidence>
<organism evidence="1 2">
    <name type="scientific">Posidoniimonas corsicana</name>
    <dbReference type="NCBI Taxonomy" id="1938618"/>
    <lineage>
        <taxon>Bacteria</taxon>
        <taxon>Pseudomonadati</taxon>
        <taxon>Planctomycetota</taxon>
        <taxon>Planctomycetia</taxon>
        <taxon>Pirellulales</taxon>
        <taxon>Lacipirellulaceae</taxon>
        <taxon>Posidoniimonas</taxon>
    </lineage>
</organism>
<dbReference type="CDD" id="cd00688">
    <property type="entry name" value="ISOPREN_C2_like"/>
    <property type="match status" value="1"/>
</dbReference>